<keyword evidence="1" id="KW-0732">Signal</keyword>
<comment type="caution">
    <text evidence="2">The sequence shown here is derived from an EMBL/GenBank/DDBJ whole genome shotgun (WGS) entry which is preliminary data.</text>
</comment>
<dbReference type="Gene3D" id="3.40.190.170">
    <property type="entry name" value="Bacterial extracellular solute-binding protein, family 7"/>
    <property type="match status" value="1"/>
</dbReference>
<dbReference type="Gene3D" id="3.40.190.10">
    <property type="entry name" value="Periplasmic binding protein-like II"/>
    <property type="match status" value="1"/>
</dbReference>
<proteinExistence type="predicted"/>
<name>A0ABV7GWG3_9BURK</name>
<dbReference type="CDD" id="cd13682">
    <property type="entry name" value="PBP2_TRAP_alpha-ketoacid"/>
    <property type="match status" value="1"/>
</dbReference>
<dbReference type="EMBL" id="JBHRTI010000001">
    <property type="protein sequence ID" value="MFC3146024.1"/>
    <property type="molecule type" value="Genomic_DNA"/>
</dbReference>
<dbReference type="PIRSF" id="PIRSF039026">
    <property type="entry name" value="SiaP"/>
    <property type="match status" value="1"/>
</dbReference>
<dbReference type="Pfam" id="PF03480">
    <property type="entry name" value="DctP"/>
    <property type="match status" value="1"/>
</dbReference>
<accession>A0ABV7GWG3</accession>
<protein>
    <submittedName>
        <fullName evidence="2">TRAP transporter substrate-binding protein</fullName>
    </submittedName>
</protein>
<dbReference type="RefSeq" id="WP_377300315.1">
    <property type="nucleotide sequence ID" value="NZ_CP180191.1"/>
</dbReference>
<keyword evidence="3" id="KW-1185">Reference proteome</keyword>
<dbReference type="Proteomes" id="UP001595556">
    <property type="component" value="Unassembled WGS sequence"/>
</dbReference>
<dbReference type="PANTHER" id="PTHR33376:SF5">
    <property type="entry name" value="EXTRACYTOPLASMIC SOLUTE RECEPTOR PROTEIN"/>
    <property type="match status" value="1"/>
</dbReference>
<evidence type="ECO:0000313" key="3">
    <source>
        <dbReference type="Proteomes" id="UP001595556"/>
    </source>
</evidence>
<dbReference type="InterPro" id="IPR006311">
    <property type="entry name" value="TAT_signal"/>
</dbReference>
<gene>
    <name evidence="2" type="ORF">ACFOEN_00050</name>
</gene>
<dbReference type="PROSITE" id="PS51318">
    <property type="entry name" value="TAT"/>
    <property type="match status" value="1"/>
</dbReference>
<organism evidence="2 3">
    <name type="scientific">Piscinibacterium candidicorallinum</name>
    <dbReference type="NCBI Taxonomy" id="1793872"/>
    <lineage>
        <taxon>Bacteria</taxon>
        <taxon>Pseudomonadati</taxon>
        <taxon>Pseudomonadota</taxon>
        <taxon>Betaproteobacteria</taxon>
        <taxon>Burkholderiales</taxon>
        <taxon>Piscinibacterium</taxon>
    </lineage>
</organism>
<dbReference type="InterPro" id="IPR041722">
    <property type="entry name" value="TakP/all3028"/>
</dbReference>
<dbReference type="SUPFAM" id="SSF53850">
    <property type="entry name" value="Periplasmic binding protein-like II"/>
    <property type="match status" value="1"/>
</dbReference>
<evidence type="ECO:0000313" key="2">
    <source>
        <dbReference type="EMBL" id="MFC3146024.1"/>
    </source>
</evidence>
<dbReference type="NCBIfam" id="TIGR01409">
    <property type="entry name" value="TAT_signal_seq"/>
    <property type="match status" value="1"/>
</dbReference>
<reference evidence="3" key="1">
    <citation type="journal article" date="2019" name="Int. J. Syst. Evol. Microbiol.">
        <title>The Global Catalogue of Microorganisms (GCM) 10K type strain sequencing project: providing services to taxonomists for standard genome sequencing and annotation.</title>
        <authorList>
            <consortium name="The Broad Institute Genomics Platform"/>
            <consortium name="The Broad Institute Genome Sequencing Center for Infectious Disease"/>
            <person name="Wu L."/>
            <person name="Ma J."/>
        </authorList>
    </citation>
    <scope>NUCLEOTIDE SEQUENCE [LARGE SCALE GENOMIC DNA]</scope>
    <source>
        <strain evidence="3">KCTC 52168</strain>
    </source>
</reference>
<dbReference type="InterPro" id="IPR018389">
    <property type="entry name" value="DctP_fam"/>
</dbReference>
<dbReference type="PANTHER" id="PTHR33376">
    <property type="match status" value="1"/>
</dbReference>
<dbReference type="InterPro" id="IPR019546">
    <property type="entry name" value="TAT_signal_bac_arc"/>
</dbReference>
<sequence length="359" mass="39779">MERRSFVKGAGIAGVLAAGVAPAVHAQQNIRWRLASSFPKALDTIYGAAEVFSKFVSDASGGRFQISVHGAGELAPAFGTADAVEKGTVEMTHTAPYYFFGKNEAFAFDCAVPFGMNSRQLSAWMYEGNGMKLMREFYAKLNIVNFPGGNTGTQMGGWYRKEIRTVNDIKGLKMRIGGFGGKVLERIGGVPQNIPGGEIYQALEKGTIDATEWVGPYDDEKLGFNKVAPFYYYPGWWEGGAQLSFYINSKAWAGLPNDLKAIVEAACSHAHVDMQAKYDLRNPQALKRLVANKTQLRPMPAPIMDAAFKAANEFYAELAAKNPDWKKIGDDYFRARNDMIAWFRFGEQTFDTFMSRNVR</sequence>
<dbReference type="InterPro" id="IPR038404">
    <property type="entry name" value="TRAP_DctP_sf"/>
</dbReference>
<dbReference type="InterPro" id="IPR026289">
    <property type="entry name" value="SBP_TakP-like"/>
</dbReference>
<evidence type="ECO:0000256" key="1">
    <source>
        <dbReference type="ARBA" id="ARBA00022729"/>
    </source>
</evidence>